<dbReference type="AlphaFoldDB" id="A0A652YWY6"/>
<protein>
    <submittedName>
        <fullName evidence="2">PQQ enzyme-like repeat protein</fullName>
    </submittedName>
</protein>
<feature type="domain" description="Pyrrolo-quinoline quinone repeat" evidence="1">
    <location>
        <begin position="327"/>
        <end position="453"/>
    </location>
</feature>
<dbReference type="Pfam" id="PF13360">
    <property type="entry name" value="PQQ_2"/>
    <property type="match status" value="2"/>
</dbReference>
<dbReference type="InterPro" id="IPR015943">
    <property type="entry name" value="WD40/YVTN_repeat-like_dom_sf"/>
</dbReference>
<dbReference type="PANTHER" id="PTHR34512">
    <property type="entry name" value="CELL SURFACE PROTEIN"/>
    <property type="match status" value="1"/>
</dbReference>
<accession>A0A652YWY6</accession>
<dbReference type="SUPFAM" id="SSF50998">
    <property type="entry name" value="Quinoprotein alcohol dehydrogenase-like"/>
    <property type="match status" value="1"/>
</dbReference>
<comment type="caution">
    <text evidence="2">The sequence shown here is derived from an EMBL/GenBank/DDBJ whole genome shotgun (WGS) entry which is preliminary data.</text>
</comment>
<name>A0A652YWY6_NOCGL</name>
<dbReference type="Gene3D" id="2.130.10.10">
    <property type="entry name" value="YVTN repeat-like/Quinoprotein amine dehydrogenase"/>
    <property type="match status" value="1"/>
</dbReference>
<gene>
    <name evidence="2" type="ORF">FNL38_101576</name>
</gene>
<proteinExistence type="predicted"/>
<evidence type="ECO:0000259" key="1">
    <source>
        <dbReference type="Pfam" id="PF13360"/>
    </source>
</evidence>
<dbReference type="InterPro" id="IPR002372">
    <property type="entry name" value="PQQ_rpt_dom"/>
</dbReference>
<dbReference type="InterPro" id="IPR018391">
    <property type="entry name" value="PQQ_b-propeller_rpt"/>
</dbReference>
<dbReference type="PANTHER" id="PTHR34512:SF30">
    <property type="entry name" value="OUTER MEMBRANE PROTEIN ASSEMBLY FACTOR BAMB"/>
    <property type="match status" value="1"/>
</dbReference>
<evidence type="ECO:0000313" key="2">
    <source>
        <dbReference type="EMBL" id="TYQ08205.1"/>
    </source>
</evidence>
<dbReference type="InterPro" id="IPR011047">
    <property type="entry name" value="Quinoprotein_ADH-like_sf"/>
</dbReference>
<sequence>MTEGLSSRARLRIAAAAAIVTVTAAVVTVTDAGNRAHSVDVGAPLWTVDAADVLGREFAVFRSPLGGTEFNMEMGGFIDAGSIVVTMAGMPDRQSYSLDDAELVALDAEDGSVRWRASAVDIGGCSPALLDGSLLCYSGPYVTAAAYSVFDIESGERRDVVTPWSPIIAVVSGDDILALEGDIESNDVRVHSGSVDDPEANWSKAFDVGGSWESGYVEPVMSVRGDLGLISLDETLGFDPETGDQRWLYGYTTCSTTHTSSDGVTLVLERDCQNDGQVTRAYAIDQYGHEFARADFVSSGSGSYFSLRYSRDQPAGDSTPIILGDSGFDRRTGEKLWTNQEVLGPAQSLAVIGDVVAVTSADGTIRFVDLSNGEVLWDTRTERTGEILWDGDLVVDEGIVYGVNPRTGQRTWEVRVEPDGDDGFGSWVQPRELWGGERVLLRSSEDRITALKRS</sequence>
<dbReference type="Gene3D" id="2.40.128.630">
    <property type="match status" value="1"/>
</dbReference>
<feature type="domain" description="Pyrrolo-quinoline quinone repeat" evidence="1">
    <location>
        <begin position="38"/>
        <end position="251"/>
    </location>
</feature>
<reference evidence="2" key="1">
    <citation type="submission" date="2019-07" db="EMBL/GenBank/DDBJ databases">
        <title>Genomic Encyclopedia of Type Strains, Phase IV (KMG-IV): sequencing the most valuable type-strain genomes for metagenomic binning, comparative biology and taxonomic classification.</title>
        <authorList>
            <person name="Goeker M."/>
        </authorList>
    </citation>
    <scope>NUCLEOTIDE SEQUENCE</scope>
    <source>
        <strain evidence="2">DSM 44596</strain>
    </source>
</reference>
<dbReference type="EMBL" id="VNIQ01000001">
    <property type="protein sequence ID" value="TYQ08205.1"/>
    <property type="molecule type" value="Genomic_DNA"/>
</dbReference>
<organism evidence="2">
    <name type="scientific">Nocardia globerula</name>
    <dbReference type="NCBI Taxonomy" id="1818"/>
    <lineage>
        <taxon>Bacteria</taxon>
        <taxon>Bacillati</taxon>
        <taxon>Actinomycetota</taxon>
        <taxon>Actinomycetes</taxon>
        <taxon>Mycobacteriales</taxon>
        <taxon>Nocardiaceae</taxon>
        <taxon>Nocardia</taxon>
    </lineage>
</organism>
<dbReference type="SMART" id="SM00564">
    <property type="entry name" value="PQQ"/>
    <property type="match status" value="4"/>
</dbReference>